<accession>A0A927IJD1</accession>
<dbReference type="InterPro" id="IPR029044">
    <property type="entry name" value="Nucleotide-diphossugar_trans"/>
</dbReference>
<dbReference type="EMBL" id="JACYFG010000041">
    <property type="protein sequence ID" value="MBD5781410.1"/>
    <property type="molecule type" value="Genomic_DNA"/>
</dbReference>
<keyword evidence="2" id="KW-1185">Reference proteome</keyword>
<evidence type="ECO:0000313" key="2">
    <source>
        <dbReference type="Proteomes" id="UP000622317"/>
    </source>
</evidence>
<protein>
    <recommendedName>
        <fullName evidence="3">Cytidylyltransferase</fullName>
    </recommendedName>
</protein>
<dbReference type="GO" id="GO:0008781">
    <property type="term" value="F:N-acylneuraminate cytidylyltransferase activity"/>
    <property type="evidence" value="ECO:0007669"/>
    <property type="project" value="TreeGrafter"/>
</dbReference>
<evidence type="ECO:0000313" key="1">
    <source>
        <dbReference type="EMBL" id="MBD5781410.1"/>
    </source>
</evidence>
<evidence type="ECO:0008006" key="3">
    <source>
        <dbReference type="Google" id="ProtNLM"/>
    </source>
</evidence>
<gene>
    <name evidence="1" type="ORF">IEN85_18055</name>
</gene>
<dbReference type="SUPFAM" id="SSF53448">
    <property type="entry name" value="Nucleotide-diphospho-sugar transferases"/>
    <property type="match status" value="1"/>
</dbReference>
<reference evidence="1" key="1">
    <citation type="submission" date="2020-09" db="EMBL/GenBank/DDBJ databases">
        <title>Pelagicoccus enzymogenes sp. nov. with an EPS production, isolated from marine sediment.</title>
        <authorList>
            <person name="Feng X."/>
        </authorList>
    </citation>
    <scope>NUCLEOTIDE SEQUENCE</scope>
    <source>
        <strain evidence="1">NFK12</strain>
    </source>
</reference>
<proteinExistence type="predicted"/>
<dbReference type="RefSeq" id="WP_191618513.1">
    <property type="nucleotide sequence ID" value="NZ_JACYFG010000041.1"/>
</dbReference>
<dbReference type="InterPro" id="IPR050793">
    <property type="entry name" value="CMP-NeuNAc_synthase"/>
</dbReference>
<dbReference type="Proteomes" id="UP000622317">
    <property type="component" value="Unassembled WGS sequence"/>
</dbReference>
<name>A0A927IJD1_9BACT</name>
<dbReference type="InterPro" id="IPR003329">
    <property type="entry name" value="Cytidylyl_trans"/>
</dbReference>
<dbReference type="AlphaFoldDB" id="A0A927IJD1"/>
<sequence length="191" mass="21015">MYVVGSIIARLGSKRLAYKNLLPFAGRPLVGLGVEILRQAKRVDEIVVSTESELIARVALDFGATVLRRPVELAGDDVPSVPVFQHIVENHPCDVHVNFNINFPMCDPAVIDRAVELAERDGEALSKPFAVWAQSVERLANYVDPRNIPSAMQSIFEDERAGPLDVHTEQDLLDTYRAAQGAEPEGLPEGF</sequence>
<organism evidence="1 2">
    <name type="scientific">Pelagicoccus enzymogenes</name>
    <dbReference type="NCBI Taxonomy" id="2773457"/>
    <lineage>
        <taxon>Bacteria</taxon>
        <taxon>Pseudomonadati</taxon>
        <taxon>Verrucomicrobiota</taxon>
        <taxon>Opitutia</taxon>
        <taxon>Puniceicoccales</taxon>
        <taxon>Pelagicoccaceae</taxon>
        <taxon>Pelagicoccus</taxon>
    </lineage>
</organism>
<dbReference type="PANTHER" id="PTHR21485:SF3">
    <property type="entry name" value="N-ACYLNEURAMINATE CYTIDYLYLTRANSFERASE"/>
    <property type="match status" value="1"/>
</dbReference>
<dbReference type="Pfam" id="PF02348">
    <property type="entry name" value="CTP_transf_3"/>
    <property type="match status" value="1"/>
</dbReference>
<dbReference type="PANTHER" id="PTHR21485">
    <property type="entry name" value="HAD SUPERFAMILY MEMBERS CMAS AND KDSC"/>
    <property type="match status" value="1"/>
</dbReference>
<comment type="caution">
    <text evidence="1">The sequence shown here is derived from an EMBL/GenBank/DDBJ whole genome shotgun (WGS) entry which is preliminary data.</text>
</comment>
<dbReference type="Gene3D" id="3.90.550.10">
    <property type="entry name" value="Spore Coat Polysaccharide Biosynthesis Protein SpsA, Chain A"/>
    <property type="match status" value="1"/>
</dbReference>